<dbReference type="GO" id="GO:0005524">
    <property type="term" value="F:ATP binding"/>
    <property type="evidence" value="ECO:0007669"/>
    <property type="project" value="UniProtKB-KW"/>
</dbReference>
<dbReference type="CDD" id="cd18787">
    <property type="entry name" value="SF2_C_DEAD"/>
    <property type="match status" value="1"/>
</dbReference>
<dbReference type="PROSITE" id="PS51195">
    <property type="entry name" value="Q_MOTIF"/>
    <property type="match status" value="1"/>
</dbReference>
<organism evidence="15 16">
    <name type="scientific">Cerasicoccus arenae</name>
    <dbReference type="NCBI Taxonomy" id="424488"/>
    <lineage>
        <taxon>Bacteria</taxon>
        <taxon>Pseudomonadati</taxon>
        <taxon>Verrucomicrobiota</taxon>
        <taxon>Opitutia</taxon>
        <taxon>Puniceicoccales</taxon>
        <taxon>Cerasicoccaceae</taxon>
        <taxon>Cerasicoccus</taxon>
    </lineage>
</organism>
<dbReference type="InterPro" id="IPR044742">
    <property type="entry name" value="DEAD/DEAH_RhlB"/>
</dbReference>
<name>A0A8J3D8Y6_9BACT</name>
<dbReference type="GO" id="GO:0005829">
    <property type="term" value="C:cytosol"/>
    <property type="evidence" value="ECO:0007669"/>
    <property type="project" value="TreeGrafter"/>
</dbReference>
<feature type="domain" description="Helicase C-terminal" evidence="13">
    <location>
        <begin position="230"/>
        <end position="374"/>
    </location>
</feature>
<dbReference type="PANTHER" id="PTHR47959:SF13">
    <property type="entry name" value="ATP-DEPENDENT RNA HELICASE RHLE"/>
    <property type="match status" value="1"/>
</dbReference>
<dbReference type="InterPro" id="IPR027417">
    <property type="entry name" value="P-loop_NTPase"/>
</dbReference>
<evidence type="ECO:0000259" key="12">
    <source>
        <dbReference type="PROSITE" id="PS51192"/>
    </source>
</evidence>
<dbReference type="GO" id="GO:0042255">
    <property type="term" value="P:ribosome assembly"/>
    <property type="evidence" value="ECO:0007669"/>
    <property type="project" value="UniProtKB-ARBA"/>
</dbReference>
<dbReference type="PANTHER" id="PTHR47959">
    <property type="entry name" value="ATP-DEPENDENT RNA HELICASE RHLE-RELATED"/>
    <property type="match status" value="1"/>
</dbReference>
<dbReference type="GO" id="GO:0003724">
    <property type="term" value="F:RNA helicase activity"/>
    <property type="evidence" value="ECO:0007669"/>
    <property type="project" value="UniProtKB-EC"/>
</dbReference>
<keyword evidence="3" id="KW-0547">Nucleotide-binding</keyword>
<evidence type="ECO:0000256" key="11">
    <source>
        <dbReference type="SAM" id="MobiDB-lite"/>
    </source>
</evidence>
<reference evidence="15" key="1">
    <citation type="journal article" date="2014" name="Int. J. Syst. Evol. Microbiol.">
        <title>Complete genome sequence of Corynebacterium casei LMG S-19264T (=DSM 44701T), isolated from a smear-ripened cheese.</title>
        <authorList>
            <consortium name="US DOE Joint Genome Institute (JGI-PGF)"/>
            <person name="Walter F."/>
            <person name="Albersmeier A."/>
            <person name="Kalinowski J."/>
            <person name="Ruckert C."/>
        </authorList>
    </citation>
    <scope>NUCLEOTIDE SEQUENCE</scope>
    <source>
        <strain evidence="15">KCTC 12870</strain>
    </source>
</reference>
<dbReference type="Gene3D" id="3.40.50.300">
    <property type="entry name" value="P-loop containing nucleotide triphosphate hydrolases"/>
    <property type="match status" value="2"/>
</dbReference>
<dbReference type="PROSITE" id="PS51194">
    <property type="entry name" value="HELICASE_CTER"/>
    <property type="match status" value="1"/>
</dbReference>
<keyword evidence="5 15" id="KW-0347">Helicase</keyword>
<dbReference type="AlphaFoldDB" id="A0A8J3D8Y6"/>
<dbReference type="Pfam" id="PF00270">
    <property type="entry name" value="DEAD"/>
    <property type="match status" value="1"/>
</dbReference>
<dbReference type="CDD" id="cd00268">
    <property type="entry name" value="DEADc"/>
    <property type="match status" value="1"/>
</dbReference>
<evidence type="ECO:0000256" key="1">
    <source>
        <dbReference type="ARBA" id="ARBA00012552"/>
    </source>
</evidence>
<evidence type="ECO:0000313" key="16">
    <source>
        <dbReference type="Proteomes" id="UP000642829"/>
    </source>
</evidence>
<feature type="region of interest" description="Disordered" evidence="11">
    <location>
        <begin position="383"/>
        <end position="406"/>
    </location>
</feature>
<evidence type="ECO:0000256" key="6">
    <source>
        <dbReference type="ARBA" id="ARBA00022840"/>
    </source>
</evidence>
<dbReference type="InterPro" id="IPR011545">
    <property type="entry name" value="DEAD/DEAH_box_helicase_dom"/>
</dbReference>
<dbReference type="PROSITE" id="PS51192">
    <property type="entry name" value="HELICASE_ATP_BIND_1"/>
    <property type="match status" value="1"/>
</dbReference>
<dbReference type="Pfam" id="PF00271">
    <property type="entry name" value="Helicase_C"/>
    <property type="match status" value="1"/>
</dbReference>
<dbReference type="InterPro" id="IPR050079">
    <property type="entry name" value="DEAD_box_RNA_helicase"/>
</dbReference>
<dbReference type="GO" id="GO:0009266">
    <property type="term" value="P:response to temperature stimulus"/>
    <property type="evidence" value="ECO:0007669"/>
    <property type="project" value="UniProtKB-ARBA"/>
</dbReference>
<evidence type="ECO:0000256" key="8">
    <source>
        <dbReference type="ARBA" id="ARBA00047984"/>
    </source>
</evidence>
<reference evidence="15" key="2">
    <citation type="submission" date="2020-09" db="EMBL/GenBank/DDBJ databases">
        <authorList>
            <person name="Sun Q."/>
            <person name="Kim S."/>
        </authorList>
    </citation>
    <scope>NUCLEOTIDE SEQUENCE</scope>
    <source>
        <strain evidence="15">KCTC 12870</strain>
    </source>
</reference>
<keyword evidence="6" id="KW-0067">ATP-binding</keyword>
<protein>
    <recommendedName>
        <fullName evidence="9">DEAD-box ATP-dependent RNA helicase RhpA</fullName>
        <ecNumber evidence="1">3.6.4.13</ecNumber>
    </recommendedName>
</protein>
<gene>
    <name evidence="15" type="primary">rhlE-2</name>
    <name evidence="15" type="ORF">GCM10007047_10990</name>
</gene>
<keyword evidence="4" id="KW-0378">Hydrolase</keyword>
<feature type="domain" description="Helicase ATP-binding" evidence="12">
    <location>
        <begin position="32"/>
        <end position="203"/>
    </location>
</feature>
<evidence type="ECO:0000256" key="9">
    <source>
        <dbReference type="ARBA" id="ARBA00074363"/>
    </source>
</evidence>
<keyword evidence="2" id="KW-0963">Cytoplasm</keyword>
<dbReference type="Proteomes" id="UP000642829">
    <property type="component" value="Unassembled WGS sequence"/>
</dbReference>
<accession>A0A8J3D8Y6</accession>
<sequence length="406" mass="45645">MTFDELNLLPAVVQAVRDKGYVNPTPIQEQAIPVVMSGKDVIGSAQTGTGKTAAFTLPLLSKLEKHSPNCPRALILEPTRELAGQVDEQLVYYGQHLDLTKVLIYGGVKYGAQLQALEAGADIVVATPGRLIDHLQQKNLCLDHLEILILDEVDRMLDMGFIDQVADIVRYCPKERQTLLFSATLPDKIQSLANWVLTDPERIAIVSNSKTADTVDHAIYPVDGIQKYDLLLAMLEKFDYNSVLIFTRTKIDADRVTRWLQDHDHSVTTMHADRSQSERKEALAGFKEGKYEILVATDIASRGLDVSGISHVINYNVPQNPEDYVHRIGRTGRAATEGEAYTLYSTDELAFLDAIERYIERPIPRRKLEDFRYRSEPDLRMPGTAIARKKRNRGFNDKPGGFGRRR</sequence>
<dbReference type="InterPro" id="IPR014001">
    <property type="entry name" value="Helicase_ATP-bd"/>
</dbReference>
<dbReference type="EMBL" id="BMXG01000005">
    <property type="protein sequence ID" value="GHB96836.1"/>
    <property type="molecule type" value="Genomic_DNA"/>
</dbReference>
<evidence type="ECO:0000256" key="3">
    <source>
        <dbReference type="ARBA" id="ARBA00022741"/>
    </source>
</evidence>
<evidence type="ECO:0000259" key="14">
    <source>
        <dbReference type="PROSITE" id="PS51195"/>
    </source>
</evidence>
<evidence type="ECO:0000259" key="13">
    <source>
        <dbReference type="PROSITE" id="PS51194"/>
    </source>
</evidence>
<feature type="domain" description="DEAD-box RNA helicase Q" evidence="14">
    <location>
        <begin position="1"/>
        <end position="29"/>
    </location>
</feature>
<evidence type="ECO:0000313" key="15">
    <source>
        <dbReference type="EMBL" id="GHB96836.1"/>
    </source>
</evidence>
<comment type="similarity">
    <text evidence="7">Belongs to the DEAD box helicase family.</text>
</comment>
<dbReference type="GO" id="GO:0003676">
    <property type="term" value="F:nucleic acid binding"/>
    <property type="evidence" value="ECO:0007669"/>
    <property type="project" value="InterPro"/>
</dbReference>
<feature type="short sequence motif" description="Q motif" evidence="10">
    <location>
        <begin position="1"/>
        <end position="29"/>
    </location>
</feature>
<dbReference type="SUPFAM" id="SSF52540">
    <property type="entry name" value="P-loop containing nucleoside triphosphate hydrolases"/>
    <property type="match status" value="1"/>
</dbReference>
<dbReference type="SMART" id="SM00487">
    <property type="entry name" value="DEXDc"/>
    <property type="match status" value="1"/>
</dbReference>
<dbReference type="FunFam" id="3.40.50.300:FF:000108">
    <property type="entry name" value="ATP-dependent RNA helicase RhlE"/>
    <property type="match status" value="1"/>
</dbReference>
<keyword evidence="16" id="KW-1185">Reference proteome</keyword>
<dbReference type="SMART" id="SM00490">
    <property type="entry name" value="HELICc"/>
    <property type="match status" value="1"/>
</dbReference>
<dbReference type="GO" id="GO:0016787">
    <property type="term" value="F:hydrolase activity"/>
    <property type="evidence" value="ECO:0007669"/>
    <property type="project" value="UniProtKB-KW"/>
</dbReference>
<comment type="catalytic activity">
    <reaction evidence="8">
        <text>ATP + H2O = ADP + phosphate + H(+)</text>
        <dbReference type="Rhea" id="RHEA:13065"/>
        <dbReference type="ChEBI" id="CHEBI:15377"/>
        <dbReference type="ChEBI" id="CHEBI:15378"/>
        <dbReference type="ChEBI" id="CHEBI:30616"/>
        <dbReference type="ChEBI" id="CHEBI:43474"/>
        <dbReference type="ChEBI" id="CHEBI:456216"/>
        <dbReference type="EC" id="3.6.4.13"/>
    </reaction>
</comment>
<dbReference type="InterPro" id="IPR001650">
    <property type="entry name" value="Helicase_C-like"/>
</dbReference>
<dbReference type="RefSeq" id="WP_189512724.1">
    <property type="nucleotide sequence ID" value="NZ_BMXG01000005.1"/>
</dbReference>
<evidence type="ECO:0000256" key="2">
    <source>
        <dbReference type="ARBA" id="ARBA00022490"/>
    </source>
</evidence>
<dbReference type="EC" id="3.6.4.13" evidence="1"/>
<evidence type="ECO:0000256" key="10">
    <source>
        <dbReference type="PROSITE-ProRule" id="PRU00552"/>
    </source>
</evidence>
<comment type="caution">
    <text evidence="15">The sequence shown here is derived from an EMBL/GenBank/DDBJ whole genome shotgun (WGS) entry which is preliminary data.</text>
</comment>
<proteinExistence type="inferred from homology"/>
<evidence type="ECO:0000256" key="5">
    <source>
        <dbReference type="ARBA" id="ARBA00022806"/>
    </source>
</evidence>
<dbReference type="InterPro" id="IPR014014">
    <property type="entry name" value="RNA_helicase_DEAD_Q_motif"/>
</dbReference>
<evidence type="ECO:0000256" key="7">
    <source>
        <dbReference type="ARBA" id="ARBA00038437"/>
    </source>
</evidence>
<evidence type="ECO:0000256" key="4">
    <source>
        <dbReference type="ARBA" id="ARBA00022801"/>
    </source>
</evidence>